<protein>
    <submittedName>
        <fullName evidence="2">TerB-like protein</fullName>
    </submittedName>
</protein>
<comment type="caution">
    <text evidence="2">The sequence shown here is derived from an EMBL/GenBank/DDBJ whole genome shotgun (WGS) entry which is preliminary data.</text>
</comment>
<evidence type="ECO:0000259" key="1">
    <source>
        <dbReference type="Pfam" id="PF15615"/>
    </source>
</evidence>
<dbReference type="EMBL" id="QUNI01000012">
    <property type="protein sequence ID" value="REG94808.1"/>
    <property type="molecule type" value="Genomic_DNA"/>
</dbReference>
<feature type="domain" description="TerB-C" evidence="1">
    <location>
        <begin position="495"/>
        <end position="640"/>
    </location>
</feature>
<reference evidence="2 3" key="1">
    <citation type="submission" date="2018-08" db="EMBL/GenBank/DDBJ databases">
        <title>Genomic Encyclopedia of Archaeal and Bacterial Type Strains, Phase II (KMG-II): from individual species to whole genera.</title>
        <authorList>
            <person name="Goeker M."/>
        </authorList>
    </citation>
    <scope>NUCLEOTIDE SEQUENCE [LARGE SCALE GENOMIC DNA]</scope>
    <source>
        <strain evidence="2 3">DSM 100880</strain>
    </source>
</reference>
<proteinExistence type="predicted"/>
<keyword evidence="3" id="KW-1185">Reference proteome</keyword>
<dbReference type="InterPro" id="IPR028932">
    <property type="entry name" value="TerB-C"/>
</dbReference>
<accession>A0A3E0E983</accession>
<evidence type="ECO:0000313" key="3">
    <source>
        <dbReference type="Proteomes" id="UP000257136"/>
    </source>
</evidence>
<gene>
    <name evidence="2" type="ORF">C8P67_11299</name>
</gene>
<dbReference type="AlphaFoldDB" id="A0A3E0E983"/>
<dbReference type="OrthoDB" id="1272986at2"/>
<evidence type="ECO:0000313" key="2">
    <source>
        <dbReference type="EMBL" id="REG94808.1"/>
    </source>
</evidence>
<name>A0A3E0E983_9FLAO</name>
<dbReference type="Pfam" id="PF15615">
    <property type="entry name" value="TerB_C"/>
    <property type="match status" value="1"/>
</dbReference>
<sequence>MTIVIIILIIIVLASVGKKKPEPKKVNYYDIAKNQRTNQVSSINRTHTINVSVTRSGSKNDDSIIDVGSQSHRIDSDYGLESKVPYWSHSYVYSYSEINYATSNQKKFYQYYKTQFLNGQFLDLEGNTNYAFILLFDLLNEFDQHKKVAQLESQLEILGNHYPKTKTYTINFLIKKMEQVGDTDGVARLREDHYDYQYTQVNYSTFEWRNKYKKILNLTKDETNVLDKIWYSSNNFVNIEYCSIEIIKLYLATMKNLEQIYIDNNSSIEKEFDEIADVVVRKHFRYRKGSNNYKHAMHSCENEFHTNIFKFCENTVREHFGHKRKITIDPYASSLEAKEEFETKLINKVAQIHLELISKINLPDEETEIKLNIQNTTRWKTKFEEISSNFNNNSKEFMDQIIELGKLNKENPSVENIFFEASKFIAKYNQETALLLYIHYLYHDLKSVTFDNKQLTKTIQKSLFKNDEQVEGFQAIVNDFINDKDFEKAINSVPQLYAVKRKKIQLDKSLIKEVQQQHSGTVELLNEYLKDDSSEDLDDKIKIEEQIEINIVQSNEEHTISIYSKELLFKPIHTSTLETFAKNNFSILQSEFETFAKSKGAFKNQLIENINEICFESLDDLLIEEDEAYYTINQDYYQKLLA</sequence>
<dbReference type="Proteomes" id="UP000257136">
    <property type="component" value="Unassembled WGS sequence"/>
</dbReference>
<organism evidence="2 3">
    <name type="scientific">Flavobacterium aquicola</name>
    <dbReference type="NCBI Taxonomy" id="1682742"/>
    <lineage>
        <taxon>Bacteria</taxon>
        <taxon>Pseudomonadati</taxon>
        <taxon>Bacteroidota</taxon>
        <taxon>Flavobacteriia</taxon>
        <taxon>Flavobacteriales</taxon>
        <taxon>Flavobacteriaceae</taxon>
        <taxon>Flavobacterium</taxon>
    </lineage>
</organism>
<dbReference type="RefSeq" id="WP_115814510.1">
    <property type="nucleotide sequence ID" value="NZ_QUNI01000012.1"/>
</dbReference>